<evidence type="ECO:0000259" key="1">
    <source>
        <dbReference type="Pfam" id="PF00149"/>
    </source>
</evidence>
<reference evidence="2 3" key="1">
    <citation type="submission" date="2019-03" db="EMBL/GenBank/DDBJ databases">
        <title>Deep-cultivation of Planctomycetes and their phenomic and genomic characterization uncovers novel biology.</title>
        <authorList>
            <person name="Wiegand S."/>
            <person name="Jogler M."/>
            <person name="Boedeker C."/>
            <person name="Pinto D."/>
            <person name="Vollmers J."/>
            <person name="Rivas-Marin E."/>
            <person name="Kohn T."/>
            <person name="Peeters S.H."/>
            <person name="Heuer A."/>
            <person name="Rast P."/>
            <person name="Oberbeckmann S."/>
            <person name="Bunk B."/>
            <person name="Jeske O."/>
            <person name="Meyerdierks A."/>
            <person name="Storesund J.E."/>
            <person name="Kallscheuer N."/>
            <person name="Luecker S."/>
            <person name="Lage O.M."/>
            <person name="Pohl T."/>
            <person name="Merkel B.J."/>
            <person name="Hornburger P."/>
            <person name="Mueller R.-W."/>
            <person name="Bruemmer F."/>
            <person name="Labrenz M."/>
            <person name="Spormann A.M."/>
            <person name="Op den Camp H."/>
            <person name="Overmann J."/>
            <person name="Amann R."/>
            <person name="Jetten M.S.M."/>
            <person name="Mascher T."/>
            <person name="Medema M.H."/>
            <person name="Devos D.P."/>
            <person name="Kaster A.-K."/>
            <person name="Ovreas L."/>
            <person name="Rohde M."/>
            <person name="Galperin M.Y."/>
            <person name="Jogler C."/>
        </authorList>
    </citation>
    <scope>NUCLEOTIDE SEQUENCE [LARGE SCALE GENOMIC DNA]</scope>
    <source>
        <strain evidence="2 3">Enr13</strain>
    </source>
</reference>
<keyword evidence="3" id="KW-1185">Reference proteome</keyword>
<dbReference type="InterPro" id="IPR050126">
    <property type="entry name" value="Ap4A_hydrolase"/>
</dbReference>
<dbReference type="Pfam" id="PF00149">
    <property type="entry name" value="Metallophos"/>
    <property type="match status" value="1"/>
</dbReference>
<dbReference type="SUPFAM" id="SSF56300">
    <property type="entry name" value="Metallo-dependent phosphatases"/>
    <property type="match status" value="1"/>
</dbReference>
<sequence>MRTLAIGDIHGCYQSLKRLESAAQFSPDDQIITLGDFVDRGPDTRSVLDWLIDRQDQGLVALRGNHEVMMLAAKKSFNRHVEWRACGGDAVLSSYGIDHVEQIPKRHWEFLSTRLKPYHVGENHFFVHANAYPEMELDEQPSHMLYWESSAERAPHRSGRVMVCGHTPQRSGAPLDMGHAVCIDTAACKGGWLTCLDVDAGYCWQANEQGQTRSFWLDQGPYGAQLERA</sequence>
<accession>A0A518HV71</accession>
<feature type="domain" description="Calcineurin-like phosphoesterase" evidence="1">
    <location>
        <begin position="1"/>
        <end position="180"/>
    </location>
</feature>
<organism evidence="2 3">
    <name type="scientific">Stieleria neptunia</name>
    <dbReference type="NCBI Taxonomy" id="2527979"/>
    <lineage>
        <taxon>Bacteria</taxon>
        <taxon>Pseudomonadati</taxon>
        <taxon>Planctomycetota</taxon>
        <taxon>Planctomycetia</taxon>
        <taxon>Pirellulales</taxon>
        <taxon>Pirellulaceae</taxon>
        <taxon>Stieleria</taxon>
    </lineage>
</organism>
<evidence type="ECO:0000313" key="3">
    <source>
        <dbReference type="Proteomes" id="UP000319004"/>
    </source>
</evidence>
<dbReference type="EC" id="3.1.3.16" evidence="2"/>
<dbReference type="RefSeq" id="WP_145389035.1">
    <property type="nucleotide sequence ID" value="NZ_CP037423.1"/>
</dbReference>
<dbReference type="GO" id="GO:0005737">
    <property type="term" value="C:cytoplasm"/>
    <property type="evidence" value="ECO:0007669"/>
    <property type="project" value="TreeGrafter"/>
</dbReference>
<evidence type="ECO:0000313" key="2">
    <source>
        <dbReference type="EMBL" id="QDV44752.1"/>
    </source>
</evidence>
<dbReference type="EMBL" id="CP037423">
    <property type="protein sequence ID" value="QDV44752.1"/>
    <property type="molecule type" value="Genomic_DNA"/>
</dbReference>
<dbReference type="GO" id="GO:0110154">
    <property type="term" value="P:RNA decapping"/>
    <property type="evidence" value="ECO:0007669"/>
    <property type="project" value="TreeGrafter"/>
</dbReference>
<dbReference type="Proteomes" id="UP000319004">
    <property type="component" value="Chromosome"/>
</dbReference>
<name>A0A518HV71_9BACT</name>
<dbReference type="CDD" id="cd00144">
    <property type="entry name" value="MPP_PPP_family"/>
    <property type="match status" value="1"/>
</dbReference>
<dbReference type="OrthoDB" id="384253at2"/>
<dbReference type="GO" id="GO:0008803">
    <property type="term" value="F:bis(5'-nucleosyl)-tetraphosphatase (symmetrical) activity"/>
    <property type="evidence" value="ECO:0007669"/>
    <property type="project" value="TreeGrafter"/>
</dbReference>
<dbReference type="PANTHER" id="PTHR42850">
    <property type="entry name" value="METALLOPHOSPHOESTERASE"/>
    <property type="match status" value="1"/>
</dbReference>
<dbReference type="InterPro" id="IPR004843">
    <property type="entry name" value="Calcineurin-like_PHP"/>
</dbReference>
<dbReference type="PANTHER" id="PTHR42850:SF4">
    <property type="entry name" value="ZINC-DEPENDENT ENDOPOLYPHOSPHATASE"/>
    <property type="match status" value="1"/>
</dbReference>
<gene>
    <name evidence="2" type="primary">pphA_2</name>
    <name evidence="2" type="ORF">Enr13x_46220</name>
</gene>
<dbReference type="KEGG" id="snep:Enr13x_46220"/>
<dbReference type="AlphaFoldDB" id="A0A518HV71"/>
<dbReference type="InterPro" id="IPR029052">
    <property type="entry name" value="Metallo-depent_PP-like"/>
</dbReference>
<proteinExistence type="predicted"/>
<dbReference type="GO" id="GO:0004722">
    <property type="term" value="F:protein serine/threonine phosphatase activity"/>
    <property type="evidence" value="ECO:0007669"/>
    <property type="project" value="UniProtKB-EC"/>
</dbReference>
<dbReference type="Gene3D" id="3.60.21.10">
    <property type="match status" value="1"/>
</dbReference>
<keyword evidence="2" id="KW-0378">Hydrolase</keyword>
<protein>
    <submittedName>
        <fullName evidence="2">Serine/threonine-protein phosphatase 1</fullName>
        <ecNumber evidence="2">3.1.3.16</ecNumber>
    </submittedName>
</protein>